<dbReference type="GeneID" id="66873073"/>
<dbReference type="InterPro" id="IPR008966">
    <property type="entry name" value="Adhesion_dom_sf"/>
</dbReference>
<accession>A0A0L0QRQ4</accession>
<keyword evidence="6" id="KW-0572">Peptidoglycan-anchor</keyword>
<dbReference type="PATRIC" id="fig|1473.5.peg.4173"/>
<evidence type="ECO:0000256" key="5">
    <source>
        <dbReference type="ARBA" id="ARBA00022729"/>
    </source>
</evidence>
<evidence type="ECO:0000256" key="9">
    <source>
        <dbReference type="SAM" id="SignalP"/>
    </source>
</evidence>
<dbReference type="Gene3D" id="2.60.40.10">
    <property type="entry name" value="Immunoglobulins"/>
    <property type="match status" value="9"/>
</dbReference>
<protein>
    <recommendedName>
        <fullName evidence="10">Gram-positive cocci surface proteins LPxTG domain-containing protein</fullName>
    </recommendedName>
</protein>
<feature type="region of interest" description="Disordered" evidence="7">
    <location>
        <begin position="139"/>
        <end position="211"/>
    </location>
</feature>
<dbReference type="PANTHER" id="PTHR36108:SF13">
    <property type="entry name" value="COLOSSIN-B-RELATED"/>
    <property type="match status" value="1"/>
</dbReference>
<feature type="compositionally biased region" description="Basic and acidic residues" evidence="7">
    <location>
        <begin position="200"/>
        <end position="211"/>
    </location>
</feature>
<evidence type="ECO:0000256" key="2">
    <source>
        <dbReference type="ARBA" id="ARBA00007257"/>
    </source>
</evidence>
<evidence type="ECO:0000313" key="11">
    <source>
        <dbReference type="EMBL" id="KNE21221.1"/>
    </source>
</evidence>
<feature type="region of interest" description="Disordered" evidence="7">
    <location>
        <begin position="1931"/>
        <end position="1966"/>
    </location>
</feature>
<comment type="similarity">
    <text evidence="2">Belongs to the serine-aspartate repeat-containing protein (SDr) family.</text>
</comment>
<dbReference type="InterPro" id="IPR013783">
    <property type="entry name" value="Ig-like_fold"/>
</dbReference>
<feature type="domain" description="Gram-positive cocci surface proteins LPxTG" evidence="10">
    <location>
        <begin position="1967"/>
        <end position="2001"/>
    </location>
</feature>
<dbReference type="RefSeq" id="WP_050350636.1">
    <property type="nucleotide sequence ID" value="NZ_BOSN01000007.1"/>
</dbReference>
<keyword evidence="8" id="KW-0812">Transmembrane</keyword>
<keyword evidence="12" id="KW-1185">Reference proteome</keyword>
<dbReference type="EMBL" id="LGTO01000005">
    <property type="protein sequence ID" value="KNE21221.1"/>
    <property type="molecule type" value="Genomic_DNA"/>
</dbReference>
<evidence type="ECO:0000256" key="1">
    <source>
        <dbReference type="ARBA" id="ARBA00004168"/>
    </source>
</evidence>
<dbReference type="SUPFAM" id="SSF49401">
    <property type="entry name" value="Bacterial adhesins"/>
    <property type="match status" value="7"/>
</dbReference>
<keyword evidence="4" id="KW-0964">Secreted</keyword>
<feature type="compositionally biased region" description="Acidic residues" evidence="7">
    <location>
        <begin position="149"/>
        <end position="177"/>
    </location>
</feature>
<evidence type="ECO:0000256" key="4">
    <source>
        <dbReference type="ARBA" id="ARBA00022525"/>
    </source>
</evidence>
<evidence type="ECO:0000313" key="12">
    <source>
        <dbReference type="Proteomes" id="UP000036780"/>
    </source>
</evidence>
<feature type="compositionally biased region" description="Polar residues" evidence="7">
    <location>
        <begin position="1936"/>
        <end position="1946"/>
    </location>
</feature>
<organism evidence="11 12">
    <name type="scientific">Virgibacillus pantothenticus</name>
    <dbReference type="NCBI Taxonomy" id="1473"/>
    <lineage>
        <taxon>Bacteria</taxon>
        <taxon>Bacillati</taxon>
        <taxon>Bacillota</taxon>
        <taxon>Bacilli</taxon>
        <taxon>Bacillales</taxon>
        <taxon>Bacillaceae</taxon>
        <taxon>Virgibacillus</taxon>
    </lineage>
</organism>
<keyword evidence="8" id="KW-0472">Membrane</keyword>
<dbReference type="InterPro" id="IPR041171">
    <property type="entry name" value="SDR_Ig"/>
</dbReference>
<dbReference type="Pfam" id="PF17802">
    <property type="entry name" value="SpaA"/>
    <property type="match status" value="9"/>
</dbReference>
<evidence type="ECO:0000259" key="10">
    <source>
        <dbReference type="PROSITE" id="PS50847"/>
    </source>
</evidence>
<feature type="signal peptide" evidence="9">
    <location>
        <begin position="1"/>
        <end position="23"/>
    </location>
</feature>
<keyword evidence="5 9" id="KW-0732">Signal</keyword>
<sequence length="2001" mass="223418">MKKQLSVLFIIFLLMQTISSSLAFPMQVKAQGSTTDEIVKNMELVNELGGSIQQEDKQKATHVKVSWSIKGITVEPDKDYTQQLPAVIEMDKKQTGKLLVEEGEVGTYIVNTDNTLTIRFNEGIRQFPEASGSFTAEIAPSAEDKDQEEKADETTPEQDETASEQEDVGSTDAEEIAEDPKEEVNHAENANSEEAVAKPAEGEQLEKAAQKTEEIDPLKAIKENILTRAEVIYENSEGESIDKPGLGSIIAIKYWWELPNGHKYKEGDTFTFQVPPELDIYNEIDRLEMKFNGETIGYLSVTKDGTATIEFTKFIEGYSNINGNFEILTQLSEEIIINEEKEVIITPIEGKDSITIPIDFNPAGPAVEKQGIPNRTYNAEEIEWTVDFNKTLDTIRNATINDPIQKGQALKEGSIKLYHLQTKLSGEVTQGEEVDPNSYTVGKTEDGEDFTIHFSEDIHSAFRLVYETDITDAEQAVFKNNVTLTGEGMQDKTAEATVTVGRGKPLKKKATHYDRENQIITWEIRYNYNEKNIAQKDALLKDFFNGSQDLIEDSFVVKKITLDENGHEVGEGEVVTNYTVDPKQQGDQNGFHLQFTEDISSAYKMVYKTKASERVFDEQEITNKVDAGDHSATGKENIGQVILFKNHGKPNYKDKTIEWMISFNHDKHKMNHVVLKDTFTNKGLTLLPETIKISGMEKGTDYKLVKNEADEFVIEFKKTITEPHTISYMTEFDYDQREDKDKHFINHAHLTWTDEDGNNREKEADATFTPDEYTQHNGFKHGSYNAVTKEITWNIGVNYNLKTLQNAAVKDYIQGNQQLIRNSITVYLMELTGKENGTKLREAIPGEDYSIKFIQNEQGKPGFQINFEKEINEPYLIEYKTSLENLDLVAANYNNTATLYNGDQKETDLDASVSIPHGGKYTTKSGSQNGKAIDWQVHINFAQSQVSNATIVDNPSSNQALLEDSFRLYATSIDEAGEVSKGELLELNKDYTLDLQQNPDTFTLKFKEEINEPYILEYQSLILAKPGETVNNEISINGENIEEVINKSQSSVSVKRTAGMGEGKGEIGRLTVYKTDRNSGNPLSEATFTLKDPESGITIGTKTTNEDGKIVFDRLLYGTYTLLEESAPDGYLIDTKQHAISIDKPYEENSEEKIGNQVTVTNSKIIRDVQLQKIDQETGDILAGATFVLEKKTGDSYKVVDYLTTDVAGMIYKANLDPGKYRFVETKAPNGYQLNTEPIPFTIGEKQTEILTLTAKNIKLGSAELTKLAKEDENQSLKDAEFRLEREDGTVVYPLLRTDENGKILVPNLEPGKYQFIETKAPAYYQLNEEPIPFTVKSGDPSTVMVTAINELIRGKAELTKVDKDNKALKLEGAKFELQDEAGNNLQESLTTNKDGKIVVEDLKPGKYQFVETKAPAHYQLDETPIPFTIDKSKTEADVEVVSVQATNELIPGSVELEKVDEDNQGTKLAGAVFELQDADGKVLQEGLTTNVEGKIVIEDLRPGKYQFVETQAPDYYKLGTEPITFEIEKSQKKIVSVTATNKLITGKVELTKVDKDNKKQIIDGAVFELQNEAGKMLQEGLTTDKDGKIVVEDLKPGKYQFVETQAPKGYQLDETPIPFTIDKSKTEADVEVVSVQATNELIPGSVMLVKVDEDNQDKTLEGAAFELQDEAGKTLQEGLTTNKDGKIVVEDLKPGKYQFVEMQAPAYYQLDAKPITFEIEKDQKEILSVTATNKLITGKVELTKVDKDNDNAPLAEAEFALQDETGKMLQEGLTTNKDGKIVVENLKPGKYQFVETKAPTHYQLDETPITFTIDKSKTEADVEVVSVQATNELIPGSVMLVKVDEDNQDKTLEGAVFELQGADGKVLQEGLTTNAEGKIVVENLKPGKYQFVETQAPKGYQLDETPISFTIDFSQGKTLELTVENSIIQKAPVSGSGNDNSQPTQKDPENSKEQPDQAGQQAGEKLPQTGEEWLRYMMILGISLFILGGFLLISRRRNAN</sequence>
<dbReference type="PANTHER" id="PTHR36108">
    <property type="entry name" value="COLOSSIN-B-RELATED"/>
    <property type="match status" value="1"/>
</dbReference>
<dbReference type="PROSITE" id="PS50847">
    <property type="entry name" value="GRAM_POS_ANCHORING"/>
    <property type="match status" value="1"/>
</dbReference>
<evidence type="ECO:0000256" key="3">
    <source>
        <dbReference type="ARBA" id="ARBA00022512"/>
    </source>
</evidence>
<comment type="caution">
    <text evidence="11">The sequence shown here is derived from an EMBL/GenBank/DDBJ whole genome shotgun (WGS) entry which is preliminary data.</text>
</comment>
<comment type="subcellular location">
    <subcellularLocation>
        <location evidence="1">Secreted</location>
        <location evidence="1">Cell wall</location>
        <topology evidence="1">Peptidoglycan-anchor</topology>
    </subcellularLocation>
</comment>
<keyword evidence="8" id="KW-1133">Transmembrane helix</keyword>
<dbReference type="InterPro" id="IPR011252">
    <property type="entry name" value="Fibrogen-bd_dom1"/>
</dbReference>
<dbReference type="Gene3D" id="2.60.40.1280">
    <property type="match status" value="2"/>
</dbReference>
<dbReference type="Proteomes" id="UP000036780">
    <property type="component" value="Unassembled WGS sequence"/>
</dbReference>
<gene>
    <name evidence="11" type="ORF">AFK71_05910</name>
</gene>
<dbReference type="Pfam" id="PF00746">
    <property type="entry name" value="Gram_pos_anchor"/>
    <property type="match status" value="1"/>
</dbReference>
<dbReference type="SUPFAM" id="SSF49478">
    <property type="entry name" value="Cna protein B-type domain"/>
    <property type="match status" value="9"/>
</dbReference>
<reference evidence="12" key="1">
    <citation type="submission" date="2015-07" db="EMBL/GenBank/DDBJ databases">
        <title>Fjat-10053 dsm26.</title>
        <authorList>
            <person name="Liu B."/>
            <person name="Wang J."/>
            <person name="Zhu Y."/>
            <person name="Liu G."/>
            <person name="Chen Q."/>
            <person name="Chen Z."/>
            <person name="Lan J."/>
            <person name="Che J."/>
            <person name="Ge C."/>
            <person name="Shi H."/>
            <person name="Pan Z."/>
            <person name="Liu X."/>
        </authorList>
    </citation>
    <scope>NUCLEOTIDE SEQUENCE [LARGE SCALE GENOMIC DNA]</scope>
    <source>
        <strain evidence="12">DSM 26</strain>
    </source>
</reference>
<dbReference type="Gene3D" id="2.60.40.740">
    <property type="match status" value="5"/>
</dbReference>
<feature type="chain" id="PRO_5039515202" description="Gram-positive cocci surface proteins LPxTG domain-containing protein" evidence="9">
    <location>
        <begin position="24"/>
        <end position="2001"/>
    </location>
</feature>
<dbReference type="InterPro" id="IPR041033">
    <property type="entry name" value="SpaA_PFL_dom_1"/>
</dbReference>
<dbReference type="InterPro" id="IPR008456">
    <property type="entry name" value="Collagen-bd_dom"/>
</dbReference>
<proteinExistence type="inferred from homology"/>
<evidence type="ECO:0000256" key="8">
    <source>
        <dbReference type="SAM" id="Phobius"/>
    </source>
</evidence>
<keyword evidence="3" id="KW-0134">Cell wall</keyword>
<dbReference type="Pfam" id="PF17961">
    <property type="entry name" value="Big_8"/>
    <property type="match status" value="1"/>
</dbReference>
<name>A0A0L0QRQ4_VIRPA</name>
<dbReference type="Pfam" id="PF05737">
    <property type="entry name" value="Collagen_bind"/>
    <property type="match status" value="4"/>
</dbReference>
<dbReference type="NCBIfam" id="TIGR01167">
    <property type="entry name" value="LPXTG_anchor"/>
    <property type="match status" value="1"/>
</dbReference>
<dbReference type="GO" id="GO:0005518">
    <property type="term" value="F:collagen binding"/>
    <property type="evidence" value="ECO:0007669"/>
    <property type="project" value="InterPro"/>
</dbReference>
<evidence type="ECO:0000256" key="7">
    <source>
        <dbReference type="SAM" id="MobiDB-lite"/>
    </source>
</evidence>
<dbReference type="GO" id="GO:0007155">
    <property type="term" value="P:cell adhesion"/>
    <property type="evidence" value="ECO:0007669"/>
    <property type="project" value="InterPro"/>
</dbReference>
<feature type="transmembrane region" description="Helical" evidence="8">
    <location>
        <begin position="1974"/>
        <end position="1994"/>
    </location>
</feature>
<feature type="compositionally biased region" description="Basic and acidic residues" evidence="7">
    <location>
        <begin position="1947"/>
        <end position="1956"/>
    </location>
</feature>
<dbReference type="InterPro" id="IPR019931">
    <property type="entry name" value="LPXTG_anchor"/>
</dbReference>
<evidence type="ECO:0000256" key="6">
    <source>
        <dbReference type="ARBA" id="ARBA00023088"/>
    </source>
</evidence>